<name>A0A0L0F532_9EUKA</name>
<gene>
    <name evidence="3" type="ORF">SARC_15750</name>
</gene>
<dbReference type="AlphaFoldDB" id="A0A0L0F532"/>
<dbReference type="EMBL" id="KQ248255">
    <property type="protein sequence ID" value="KNC71709.1"/>
    <property type="molecule type" value="Genomic_DNA"/>
</dbReference>
<evidence type="ECO:0000256" key="1">
    <source>
        <dbReference type="SAM" id="MobiDB-lite"/>
    </source>
</evidence>
<evidence type="ECO:0000313" key="3">
    <source>
        <dbReference type="EMBL" id="KNC71709.1"/>
    </source>
</evidence>
<dbReference type="Gene3D" id="1.20.140.50">
    <property type="entry name" value="alix/aip1 like domains"/>
    <property type="match status" value="1"/>
</dbReference>
<organism evidence="3 4">
    <name type="scientific">Sphaeroforma arctica JP610</name>
    <dbReference type="NCBI Taxonomy" id="667725"/>
    <lineage>
        <taxon>Eukaryota</taxon>
        <taxon>Ichthyosporea</taxon>
        <taxon>Ichthyophonida</taxon>
        <taxon>Sphaeroforma</taxon>
    </lineage>
</organism>
<evidence type="ECO:0000313" key="4">
    <source>
        <dbReference type="Proteomes" id="UP000054560"/>
    </source>
</evidence>
<keyword evidence="4" id="KW-1185">Reference proteome</keyword>
<reference evidence="3 4" key="1">
    <citation type="submission" date="2011-02" db="EMBL/GenBank/DDBJ databases">
        <title>The Genome Sequence of Sphaeroforma arctica JP610.</title>
        <authorList>
            <consortium name="The Broad Institute Genome Sequencing Platform"/>
            <person name="Russ C."/>
            <person name="Cuomo C."/>
            <person name="Young S.K."/>
            <person name="Zeng Q."/>
            <person name="Gargeya S."/>
            <person name="Alvarado L."/>
            <person name="Berlin A."/>
            <person name="Chapman S.B."/>
            <person name="Chen Z."/>
            <person name="Freedman E."/>
            <person name="Gellesch M."/>
            <person name="Goldberg J."/>
            <person name="Griggs A."/>
            <person name="Gujja S."/>
            <person name="Heilman E."/>
            <person name="Heiman D."/>
            <person name="Howarth C."/>
            <person name="Mehta T."/>
            <person name="Neiman D."/>
            <person name="Pearson M."/>
            <person name="Roberts A."/>
            <person name="Saif S."/>
            <person name="Shea T."/>
            <person name="Shenoy N."/>
            <person name="Sisk P."/>
            <person name="Stolte C."/>
            <person name="Sykes S."/>
            <person name="White J."/>
            <person name="Yandava C."/>
            <person name="Burger G."/>
            <person name="Gray M.W."/>
            <person name="Holland P.W.H."/>
            <person name="King N."/>
            <person name="Lang F.B.F."/>
            <person name="Roger A.J."/>
            <person name="Ruiz-Trillo I."/>
            <person name="Haas B."/>
            <person name="Nusbaum C."/>
            <person name="Birren B."/>
        </authorList>
    </citation>
    <scope>NUCLEOTIDE SEQUENCE [LARGE SCALE GENOMIC DNA]</scope>
    <source>
        <strain evidence="3 4">JP610</strain>
    </source>
</reference>
<feature type="domain" description="ALIX V-shaped" evidence="2">
    <location>
        <begin position="1"/>
        <end position="76"/>
    </location>
</feature>
<dbReference type="Proteomes" id="UP000054560">
    <property type="component" value="Unassembled WGS sequence"/>
</dbReference>
<accession>A0A0L0F532</accession>
<feature type="non-terminal residue" evidence="3">
    <location>
        <position position="1"/>
    </location>
</feature>
<feature type="non-terminal residue" evidence="3">
    <location>
        <position position="82"/>
    </location>
</feature>
<feature type="compositionally biased region" description="Polar residues" evidence="1">
    <location>
        <begin position="1"/>
        <end position="10"/>
    </location>
</feature>
<sequence length="82" mass="9451">DNQLRQQYMSEWSRAPSEQVSKELHDECRGMRNKLDMARTADGTVRRRFDESLKVMESLCRTDDLANLLPDAGAANLPQRVK</sequence>
<dbReference type="RefSeq" id="XP_014145611.1">
    <property type="nucleotide sequence ID" value="XM_014290136.1"/>
</dbReference>
<proteinExistence type="predicted"/>
<feature type="region of interest" description="Disordered" evidence="1">
    <location>
        <begin position="1"/>
        <end position="21"/>
    </location>
</feature>
<dbReference type="InterPro" id="IPR025304">
    <property type="entry name" value="ALIX_V_dom"/>
</dbReference>
<dbReference type="GeneID" id="25916254"/>
<evidence type="ECO:0000259" key="2">
    <source>
        <dbReference type="Pfam" id="PF13949"/>
    </source>
</evidence>
<protein>
    <recommendedName>
        <fullName evidence="2">ALIX V-shaped domain-containing protein</fullName>
    </recommendedName>
</protein>
<dbReference type="Pfam" id="PF13949">
    <property type="entry name" value="ALIX_LYPXL_bnd"/>
    <property type="match status" value="1"/>
</dbReference>